<dbReference type="SUPFAM" id="SSF88874">
    <property type="entry name" value="Receptor-binding domain of short tail fibre protein gp12"/>
    <property type="match status" value="1"/>
</dbReference>
<protein>
    <recommendedName>
        <fullName evidence="3">Phage tail collar domain containing protein</fullName>
    </recommendedName>
</protein>
<accession>A0A6J5M0Z9</accession>
<reference evidence="2" key="1">
    <citation type="submission" date="2020-04" db="EMBL/GenBank/DDBJ databases">
        <authorList>
            <person name="Chiriac C."/>
            <person name="Salcher M."/>
            <person name="Ghai R."/>
            <person name="Kavagutti S V."/>
        </authorList>
    </citation>
    <scope>NUCLEOTIDE SEQUENCE</scope>
</reference>
<evidence type="ECO:0000256" key="1">
    <source>
        <dbReference type="SAM" id="MobiDB-lite"/>
    </source>
</evidence>
<dbReference type="Gene3D" id="3.90.1340.10">
    <property type="entry name" value="Phage tail collar domain"/>
    <property type="match status" value="1"/>
</dbReference>
<organism evidence="2">
    <name type="scientific">uncultured Caudovirales phage</name>
    <dbReference type="NCBI Taxonomy" id="2100421"/>
    <lineage>
        <taxon>Viruses</taxon>
        <taxon>Duplodnaviria</taxon>
        <taxon>Heunggongvirae</taxon>
        <taxon>Uroviricota</taxon>
        <taxon>Caudoviricetes</taxon>
        <taxon>Peduoviridae</taxon>
        <taxon>Maltschvirus</taxon>
        <taxon>Maltschvirus maltsch</taxon>
    </lineage>
</organism>
<evidence type="ECO:0000313" key="2">
    <source>
        <dbReference type="EMBL" id="CAB4138766.1"/>
    </source>
</evidence>
<sequence>MPLETATLIHQLDAANPAATDQIRQADDHLRLIKSAIKNTFPNINAAITATDEQLNSLFVMPIGVITLWYGTSGTIPAGWGICDGSTYTRTDGAGTIVSPDLRGLVPVGANGTTFVQGTAYGALTASATSTGSGGHTHTVDGGSHTHSASATSADAPVTLSTTLAPESTWDRTGGSGRPLTAASLSGSGSHTHPITVGSSTHTHDVSTVANHTHDVTVSTLQPVRAMHYIMKI</sequence>
<feature type="compositionally biased region" description="Low complexity" evidence="1">
    <location>
        <begin position="128"/>
        <end position="156"/>
    </location>
</feature>
<feature type="compositionally biased region" description="Polar residues" evidence="1">
    <location>
        <begin position="183"/>
        <end position="202"/>
    </location>
</feature>
<proteinExistence type="predicted"/>
<evidence type="ECO:0008006" key="3">
    <source>
        <dbReference type="Google" id="ProtNLM"/>
    </source>
</evidence>
<dbReference type="InterPro" id="IPR037053">
    <property type="entry name" value="Phage_tail_collar_dom_sf"/>
</dbReference>
<gene>
    <name evidence="2" type="ORF">UFOVP344_38</name>
</gene>
<feature type="region of interest" description="Disordered" evidence="1">
    <location>
        <begin position="128"/>
        <end position="202"/>
    </location>
</feature>
<name>A0A6J5M0Z9_9CAUD</name>
<dbReference type="EMBL" id="LR796349">
    <property type="protein sequence ID" value="CAB4138766.1"/>
    <property type="molecule type" value="Genomic_DNA"/>
</dbReference>